<name>A0A0A8XYT1_ARUDO</name>
<proteinExistence type="predicted"/>
<dbReference type="EMBL" id="GBRH01281023">
    <property type="protein sequence ID" value="JAD16872.1"/>
    <property type="molecule type" value="Transcribed_RNA"/>
</dbReference>
<evidence type="ECO:0000313" key="1">
    <source>
        <dbReference type="EMBL" id="JAD16872.1"/>
    </source>
</evidence>
<dbReference type="AlphaFoldDB" id="A0A0A8XYT1"/>
<reference evidence="1" key="1">
    <citation type="submission" date="2014-09" db="EMBL/GenBank/DDBJ databases">
        <authorList>
            <person name="Magalhaes I.L.F."/>
            <person name="Oliveira U."/>
            <person name="Santos F.R."/>
            <person name="Vidigal T.H.D.A."/>
            <person name="Brescovit A.D."/>
            <person name="Santos A.J."/>
        </authorList>
    </citation>
    <scope>NUCLEOTIDE SEQUENCE</scope>
    <source>
        <tissue evidence="1">Shoot tissue taken approximately 20 cm above the soil surface</tissue>
    </source>
</reference>
<protein>
    <submittedName>
        <fullName evidence="1">Uncharacterized protein</fullName>
    </submittedName>
</protein>
<reference evidence="1" key="2">
    <citation type="journal article" date="2015" name="Data Brief">
        <title>Shoot transcriptome of the giant reed, Arundo donax.</title>
        <authorList>
            <person name="Barrero R.A."/>
            <person name="Guerrero F.D."/>
            <person name="Moolhuijzen P."/>
            <person name="Goolsby J.A."/>
            <person name="Tidwell J."/>
            <person name="Bellgard S.E."/>
            <person name="Bellgard M.I."/>
        </authorList>
    </citation>
    <scope>NUCLEOTIDE SEQUENCE</scope>
    <source>
        <tissue evidence="1">Shoot tissue taken approximately 20 cm above the soil surface</tissue>
    </source>
</reference>
<organism evidence="1">
    <name type="scientific">Arundo donax</name>
    <name type="common">Giant reed</name>
    <name type="synonym">Donax arundinaceus</name>
    <dbReference type="NCBI Taxonomy" id="35708"/>
    <lineage>
        <taxon>Eukaryota</taxon>
        <taxon>Viridiplantae</taxon>
        <taxon>Streptophyta</taxon>
        <taxon>Embryophyta</taxon>
        <taxon>Tracheophyta</taxon>
        <taxon>Spermatophyta</taxon>
        <taxon>Magnoliopsida</taxon>
        <taxon>Liliopsida</taxon>
        <taxon>Poales</taxon>
        <taxon>Poaceae</taxon>
        <taxon>PACMAD clade</taxon>
        <taxon>Arundinoideae</taxon>
        <taxon>Arundineae</taxon>
        <taxon>Arundo</taxon>
    </lineage>
</organism>
<accession>A0A0A8XYT1</accession>
<sequence>MWQCTGVLDASYLHGILVCLFYIYDLCWCLLSAYRAGLDIIRFCCYLSCTWCIALTIKVVAI</sequence>